<gene>
    <name evidence="2" type="ORF">ACFOW1_08525</name>
</gene>
<keyword evidence="2" id="KW-0808">Transferase</keyword>
<dbReference type="InterPro" id="IPR029063">
    <property type="entry name" value="SAM-dependent_MTases_sf"/>
</dbReference>
<dbReference type="EMBL" id="JBHSDC010000012">
    <property type="protein sequence ID" value="MFC4231934.1"/>
    <property type="molecule type" value="Genomic_DNA"/>
</dbReference>
<evidence type="ECO:0000313" key="3">
    <source>
        <dbReference type="Proteomes" id="UP001595906"/>
    </source>
</evidence>
<comment type="caution">
    <text evidence="2">The sequence shown here is derived from an EMBL/GenBank/DDBJ whole genome shotgun (WGS) entry which is preliminary data.</text>
</comment>
<accession>A0ABV8PWL3</accession>
<keyword evidence="3" id="KW-1185">Reference proteome</keyword>
<dbReference type="GO" id="GO:0032259">
    <property type="term" value="P:methylation"/>
    <property type="evidence" value="ECO:0007669"/>
    <property type="project" value="UniProtKB-KW"/>
</dbReference>
<dbReference type="PANTHER" id="PTHR34203">
    <property type="entry name" value="METHYLTRANSFERASE, FKBM FAMILY PROTEIN"/>
    <property type="match status" value="1"/>
</dbReference>
<dbReference type="Proteomes" id="UP001595906">
    <property type="component" value="Unassembled WGS sequence"/>
</dbReference>
<organism evidence="2 3">
    <name type="scientific">Parasediminibacterium paludis</name>
    <dbReference type="NCBI Taxonomy" id="908966"/>
    <lineage>
        <taxon>Bacteria</taxon>
        <taxon>Pseudomonadati</taxon>
        <taxon>Bacteroidota</taxon>
        <taxon>Chitinophagia</taxon>
        <taxon>Chitinophagales</taxon>
        <taxon>Chitinophagaceae</taxon>
        <taxon>Parasediminibacterium</taxon>
    </lineage>
</organism>
<dbReference type="InterPro" id="IPR006342">
    <property type="entry name" value="FkbM_mtfrase"/>
</dbReference>
<evidence type="ECO:0000259" key="1">
    <source>
        <dbReference type="Pfam" id="PF05050"/>
    </source>
</evidence>
<feature type="domain" description="Methyltransferase FkbM" evidence="1">
    <location>
        <begin position="81"/>
        <end position="246"/>
    </location>
</feature>
<protein>
    <submittedName>
        <fullName evidence="2">FkbM family methyltransferase</fullName>
    </submittedName>
</protein>
<dbReference type="RefSeq" id="WP_379013584.1">
    <property type="nucleotide sequence ID" value="NZ_JBHSDC010000012.1"/>
</dbReference>
<proteinExistence type="predicted"/>
<dbReference type="Gene3D" id="3.40.50.150">
    <property type="entry name" value="Vaccinia Virus protein VP39"/>
    <property type="match status" value="1"/>
</dbReference>
<dbReference type="InterPro" id="IPR052514">
    <property type="entry name" value="SAM-dependent_MTase"/>
</dbReference>
<sequence>MPEKGLARYSFLISNIKNYNEYLIDKIVRRKRSLVFTTKPNAIQFEVPRSLYQVFKEIFMVDVYTIKKLITTIPAKPVIIDIGANAGFFDVLILSKNKEAKIYAYEPISTNVNRFRKIVTDNHLEENVIIFQKAVTGLPMDGLDLFMEDTDDNQVVASIFDGFNKSNTKKIHIPSVTLQEIIDDINQPTIDLLKMDCEGSEYDIMYNTSSDYIRRIRHMEIEVHDVNDDKNNITYFNSFLLKLGYRTYFTPINDFCYALQATLDDQQP</sequence>
<dbReference type="PANTHER" id="PTHR34203:SF15">
    <property type="entry name" value="SLL1173 PROTEIN"/>
    <property type="match status" value="1"/>
</dbReference>
<name>A0ABV8PWL3_9BACT</name>
<evidence type="ECO:0000313" key="2">
    <source>
        <dbReference type="EMBL" id="MFC4231934.1"/>
    </source>
</evidence>
<dbReference type="Pfam" id="PF05050">
    <property type="entry name" value="Methyltransf_21"/>
    <property type="match status" value="1"/>
</dbReference>
<dbReference type="GO" id="GO:0008168">
    <property type="term" value="F:methyltransferase activity"/>
    <property type="evidence" value="ECO:0007669"/>
    <property type="project" value="UniProtKB-KW"/>
</dbReference>
<dbReference type="SUPFAM" id="SSF53335">
    <property type="entry name" value="S-adenosyl-L-methionine-dependent methyltransferases"/>
    <property type="match status" value="1"/>
</dbReference>
<dbReference type="NCBIfam" id="TIGR01444">
    <property type="entry name" value="fkbM_fam"/>
    <property type="match status" value="1"/>
</dbReference>
<keyword evidence="2" id="KW-0489">Methyltransferase</keyword>
<reference evidence="3" key="1">
    <citation type="journal article" date="2019" name="Int. J. Syst. Evol. Microbiol.">
        <title>The Global Catalogue of Microorganisms (GCM) 10K type strain sequencing project: providing services to taxonomists for standard genome sequencing and annotation.</title>
        <authorList>
            <consortium name="The Broad Institute Genomics Platform"/>
            <consortium name="The Broad Institute Genome Sequencing Center for Infectious Disease"/>
            <person name="Wu L."/>
            <person name="Ma J."/>
        </authorList>
    </citation>
    <scope>NUCLEOTIDE SEQUENCE [LARGE SCALE GENOMIC DNA]</scope>
    <source>
        <strain evidence="3">CECT 8010</strain>
    </source>
</reference>